<keyword evidence="6 12" id="KW-0472">Membrane</keyword>
<feature type="transmembrane region" description="Helical" evidence="12">
    <location>
        <begin position="301"/>
        <end position="326"/>
    </location>
</feature>
<feature type="transmembrane region" description="Helical" evidence="12">
    <location>
        <begin position="149"/>
        <end position="173"/>
    </location>
</feature>
<evidence type="ECO:0000256" key="8">
    <source>
        <dbReference type="ARBA" id="ARBA00023170"/>
    </source>
</evidence>
<dbReference type="InterPro" id="IPR017452">
    <property type="entry name" value="GPCR_Rhodpsn_7TM"/>
</dbReference>
<evidence type="ECO:0000256" key="4">
    <source>
        <dbReference type="ARBA" id="ARBA00022989"/>
    </source>
</evidence>
<evidence type="ECO:0000256" key="10">
    <source>
        <dbReference type="ARBA" id="ARBA00023224"/>
    </source>
</evidence>
<accession>A0ABR4Q6S7</accession>
<keyword evidence="9" id="KW-0325">Glycoprotein</keyword>
<feature type="transmembrane region" description="Helical" evidence="12">
    <location>
        <begin position="249"/>
        <end position="274"/>
    </location>
</feature>
<evidence type="ECO:0000256" key="12">
    <source>
        <dbReference type="SAM" id="Phobius"/>
    </source>
</evidence>
<evidence type="ECO:0000313" key="15">
    <source>
        <dbReference type="Proteomes" id="UP001651158"/>
    </source>
</evidence>
<sequence>MESHLISASEGHSRLLGRESRGALILINKRGEGAKVKGMTETDAFNLSTYPVCVDVDVSDPITILTRYVVPVLFGIVDIIGFSGNLLVIIVITGYATMRNSTNILIVSLAMADLSFIIFCVPFTAMVYVTGNWPLPEMLCKLYLFTTYFSVYCSVYTLVLMCLDRFLAVVFPLQSRVWRTTRNTVITVIIMWIVITVATLPISIDSRIIYAIDMDNVTSCQRPICHNGWIFEITSEGVVTGMNQYHSRIFYGLFFVLGYAFPLTMICIFYSILLRELLCGRVSKMSKSVEANRGKRKATKLVIVVVIVFAACWLPIQVVFMIQNFYRDIPTVSFRFFHILGNILSYGNSCVNPILYAFFSETFRIGFASLICLDKSKMRTVRLESNVGQTELLMNEQLAARKSAITLPDDNTMPIAASNDALTKRATQKEVSFVESVCVHPLTQYSTEIANNNLID</sequence>
<dbReference type="PROSITE" id="PS50262">
    <property type="entry name" value="G_PROTEIN_RECEP_F1_2"/>
    <property type="match status" value="1"/>
</dbReference>
<feature type="transmembrane region" description="Helical" evidence="12">
    <location>
        <begin position="68"/>
        <end position="92"/>
    </location>
</feature>
<evidence type="ECO:0000256" key="7">
    <source>
        <dbReference type="ARBA" id="ARBA00023157"/>
    </source>
</evidence>
<keyword evidence="15" id="KW-1185">Reference proteome</keyword>
<organism evidence="14 15">
    <name type="scientific">Taenia crassiceps</name>
    <dbReference type="NCBI Taxonomy" id="6207"/>
    <lineage>
        <taxon>Eukaryota</taxon>
        <taxon>Metazoa</taxon>
        <taxon>Spiralia</taxon>
        <taxon>Lophotrochozoa</taxon>
        <taxon>Platyhelminthes</taxon>
        <taxon>Cestoda</taxon>
        <taxon>Eucestoda</taxon>
        <taxon>Cyclophyllidea</taxon>
        <taxon>Taeniidae</taxon>
        <taxon>Taenia</taxon>
    </lineage>
</organism>
<dbReference type="Gene3D" id="1.20.1070.10">
    <property type="entry name" value="Rhodopsin 7-helix transmembrane proteins"/>
    <property type="match status" value="1"/>
</dbReference>
<gene>
    <name evidence="14" type="ORF">TcWFU_001379</name>
</gene>
<dbReference type="PRINTS" id="PR00663">
    <property type="entry name" value="GALANINR"/>
</dbReference>
<dbReference type="PRINTS" id="PR00237">
    <property type="entry name" value="GPCRRHODOPSN"/>
</dbReference>
<keyword evidence="7" id="KW-1015">Disulfide bond</keyword>
<dbReference type="PANTHER" id="PTHR45695:SF23">
    <property type="entry name" value="GALANIN-LIKE G-PROTEIN COUPLED RECEPTOR NPR-9"/>
    <property type="match status" value="1"/>
</dbReference>
<evidence type="ECO:0000256" key="11">
    <source>
        <dbReference type="RuleBase" id="RU000688"/>
    </source>
</evidence>
<comment type="caution">
    <text evidence="14">The sequence shown here is derived from an EMBL/GenBank/DDBJ whole genome shotgun (WGS) entry which is preliminary data.</text>
</comment>
<dbReference type="EMBL" id="JAKROA010000008">
    <property type="protein sequence ID" value="KAL5105359.1"/>
    <property type="molecule type" value="Genomic_DNA"/>
</dbReference>
<keyword evidence="2" id="KW-1003">Cell membrane</keyword>
<proteinExistence type="inferred from homology"/>
<dbReference type="InterPro" id="IPR000405">
    <property type="entry name" value="Galanin_rcpt"/>
</dbReference>
<reference evidence="14 15" key="1">
    <citation type="journal article" date="2022" name="Front. Cell. Infect. Microbiol.">
        <title>The Genomes of Two Strains of Taenia crassiceps the Animal Model for the Study of Human Cysticercosis.</title>
        <authorList>
            <person name="Bobes R.J."/>
            <person name="Estrada K."/>
            <person name="Rios-Valencia D.G."/>
            <person name="Calderon-Gallegos A."/>
            <person name="de la Torre P."/>
            <person name="Carrero J.C."/>
            <person name="Sanchez-Flores A."/>
            <person name="Laclette J.P."/>
        </authorList>
    </citation>
    <scope>NUCLEOTIDE SEQUENCE [LARGE SCALE GENOMIC DNA]</scope>
    <source>
        <strain evidence="14">WFUcys</strain>
    </source>
</reference>
<dbReference type="SUPFAM" id="SSF81321">
    <property type="entry name" value="Family A G protein-coupled receptor-like"/>
    <property type="match status" value="1"/>
</dbReference>
<keyword evidence="3 11" id="KW-0812">Transmembrane</keyword>
<comment type="similarity">
    <text evidence="11">Belongs to the G-protein coupled receptor 1 family.</text>
</comment>
<keyword evidence="4 12" id="KW-1133">Transmembrane helix</keyword>
<feature type="domain" description="G-protein coupled receptors family 1 profile" evidence="13">
    <location>
        <begin position="84"/>
        <end position="356"/>
    </location>
</feature>
<dbReference type="PANTHER" id="PTHR45695">
    <property type="entry name" value="LEUCOKININ RECEPTOR-RELATED"/>
    <property type="match status" value="1"/>
</dbReference>
<evidence type="ECO:0000256" key="6">
    <source>
        <dbReference type="ARBA" id="ARBA00023136"/>
    </source>
</evidence>
<evidence type="ECO:0000313" key="14">
    <source>
        <dbReference type="EMBL" id="KAL5105359.1"/>
    </source>
</evidence>
<dbReference type="Proteomes" id="UP001651158">
    <property type="component" value="Unassembled WGS sequence"/>
</dbReference>
<name>A0ABR4Q6S7_9CEST</name>
<evidence type="ECO:0000256" key="3">
    <source>
        <dbReference type="ARBA" id="ARBA00022692"/>
    </source>
</evidence>
<evidence type="ECO:0000256" key="9">
    <source>
        <dbReference type="ARBA" id="ARBA00023180"/>
    </source>
</evidence>
<keyword evidence="5 11" id="KW-0297">G-protein coupled receptor</keyword>
<keyword evidence="8 11" id="KW-0675">Receptor</keyword>
<dbReference type="Pfam" id="PF00001">
    <property type="entry name" value="7tm_1"/>
    <property type="match status" value="1"/>
</dbReference>
<dbReference type="InterPro" id="IPR000276">
    <property type="entry name" value="GPCR_Rhodpsn"/>
</dbReference>
<comment type="subcellular location">
    <subcellularLocation>
        <location evidence="1">Cell membrane</location>
        <topology evidence="1">Multi-pass membrane protein</topology>
    </subcellularLocation>
</comment>
<evidence type="ECO:0000256" key="2">
    <source>
        <dbReference type="ARBA" id="ARBA00022475"/>
    </source>
</evidence>
<feature type="transmembrane region" description="Helical" evidence="12">
    <location>
        <begin position="104"/>
        <end position="129"/>
    </location>
</feature>
<dbReference type="SMART" id="SM01381">
    <property type="entry name" value="7TM_GPCR_Srsx"/>
    <property type="match status" value="1"/>
</dbReference>
<evidence type="ECO:0000256" key="1">
    <source>
        <dbReference type="ARBA" id="ARBA00004651"/>
    </source>
</evidence>
<feature type="transmembrane region" description="Helical" evidence="12">
    <location>
        <begin position="185"/>
        <end position="204"/>
    </location>
</feature>
<evidence type="ECO:0000259" key="13">
    <source>
        <dbReference type="PROSITE" id="PS50262"/>
    </source>
</evidence>
<keyword evidence="10 11" id="KW-0807">Transducer</keyword>
<dbReference type="PROSITE" id="PS00237">
    <property type="entry name" value="G_PROTEIN_RECEP_F1_1"/>
    <property type="match status" value="1"/>
</dbReference>
<evidence type="ECO:0000256" key="5">
    <source>
        <dbReference type="ARBA" id="ARBA00023040"/>
    </source>
</evidence>
<protein>
    <submittedName>
        <fullName evidence="14">Allatostatin-A receptor</fullName>
    </submittedName>
</protein>